<accession>A0A6A7BPG0</accession>
<protein>
    <submittedName>
        <fullName evidence="1">Uncharacterized protein</fullName>
    </submittedName>
</protein>
<proteinExistence type="predicted"/>
<reference evidence="1" key="1">
    <citation type="submission" date="2020-01" db="EMBL/GenBank/DDBJ databases">
        <authorList>
            <consortium name="DOE Joint Genome Institute"/>
            <person name="Haridas S."/>
            <person name="Albert R."/>
            <person name="Binder M."/>
            <person name="Bloem J."/>
            <person name="Labutti K."/>
            <person name="Salamov A."/>
            <person name="Andreopoulos B."/>
            <person name="Baker S.E."/>
            <person name="Barry K."/>
            <person name="Bills G."/>
            <person name="Bluhm B.H."/>
            <person name="Cannon C."/>
            <person name="Castanera R."/>
            <person name="Culley D.E."/>
            <person name="Daum C."/>
            <person name="Ezra D."/>
            <person name="Gonzalez J.B."/>
            <person name="Henrissat B."/>
            <person name="Kuo A."/>
            <person name="Liang C."/>
            <person name="Lipzen A."/>
            <person name="Lutzoni F."/>
            <person name="Magnuson J."/>
            <person name="Mondo S."/>
            <person name="Nolan M."/>
            <person name="Ohm R."/>
            <person name="Pangilinan J."/>
            <person name="Park H.-J."/>
            <person name="Ramirez L."/>
            <person name="Alfaro M."/>
            <person name="Sun H."/>
            <person name="Tritt A."/>
            <person name="Yoshinaga Y."/>
            <person name="Zwiers L.-H."/>
            <person name="Turgeon B.G."/>
            <person name="Goodwin S.B."/>
            <person name="Spatafora J.W."/>
            <person name="Crous P.W."/>
            <person name="Grigoriev I.V."/>
        </authorList>
    </citation>
    <scope>NUCLEOTIDE SEQUENCE</scope>
    <source>
        <strain evidence="1">IPT5</strain>
    </source>
</reference>
<keyword evidence="2" id="KW-1185">Reference proteome</keyword>
<evidence type="ECO:0000313" key="2">
    <source>
        <dbReference type="Proteomes" id="UP000799423"/>
    </source>
</evidence>
<dbReference type="EMBL" id="MU006289">
    <property type="protein sequence ID" value="KAF2856369.1"/>
    <property type="molecule type" value="Genomic_DNA"/>
</dbReference>
<sequence>MISFIALPPHSASASLIAITSRCDSAQSPRTNTRCCARCAFYANAPHRCTGQNGSQCRMAAQ</sequence>
<evidence type="ECO:0000313" key="1">
    <source>
        <dbReference type="EMBL" id="KAF2856369.1"/>
    </source>
</evidence>
<name>A0A6A7BPG0_9PLEO</name>
<organism evidence="1 2">
    <name type="scientific">Plenodomus tracheiphilus IPT5</name>
    <dbReference type="NCBI Taxonomy" id="1408161"/>
    <lineage>
        <taxon>Eukaryota</taxon>
        <taxon>Fungi</taxon>
        <taxon>Dikarya</taxon>
        <taxon>Ascomycota</taxon>
        <taxon>Pezizomycotina</taxon>
        <taxon>Dothideomycetes</taxon>
        <taxon>Pleosporomycetidae</taxon>
        <taxon>Pleosporales</taxon>
        <taxon>Pleosporineae</taxon>
        <taxon>Leptosphaeriaceae</taxon>
        <taxon>Plenodomus</taxon>
    </lineage>
</organism>
<gene>
    <name evidence="1" type="ORF">T440DRAFT_106780</name>
</gene>
<dbReference type="Proteomes" id="UP000799423">
    <property type="component" value="Unassembled WGS sequence"/>
</dbReference>
<dbReference type="AlphaFoldDB" id="A0A6A7BPG0"/>